<accession>D9TTD2</accession>
<dbReference type="Pfam" id="PF14574">
    <property type="entry name" value="RACo_C_ter"/>
    <property type="match status" value="1"/>
</dbReference>
<dbReference type="PANTHER" id="PTHR42895:SF2">
    <property type="entry name" value="IRON-SULFUR CLUSTER PROTEIN"/>
    <property type="match status" value="1"/>
</dbReference>
<dbReference type="eggNOG" id="COG3894">
    <property type="taxonomic scope" value="Bacteria"/>
</dbReference>
<dbReference type="InterPro" id="IPR052911">
    <property type="entry name" value="Corrinoid_activation_enz"/>
</dbReference>
<dbReference type="CDD" id="cd00207">
    <property type="entry name" value="fer2"/>
    <property type="match status" value="1"/>
</dbReference>
<dbReference type="eggNOG" id="COG0633">
    <property type="taxonomic scope" value="Bacteria"/>
</dbReference>
<evidence type="ECO:0000313" key="3">
    <source>
        <dbReference type="Proteomes" id="UP000001626"/>
    </source>
</evidence>
<dbReference type="Gene3D" id="3.30.420.480">
    <property type="entry name" value="Domain of unknown function (DUF4445)"/>
    <property type="match status" value="1"/>
</dbReference>
<dbReference type="InterPro" id="IPR042259">
    <property type="entry name" value="Raco-like_middle_sf"/>
</dbReference>
<reference evidence="2 3" key="1">
    <citation type="submission" date="2010-08" db="EMBL/GenBank/DDBJ databases">
        <title>Complete sequence of Thermoanaerobacterium thermosaccharolyticum DSM 571.</title>
        <authorList>
            <consortium name="US DOE Joint Genome Institute"/>
            <person name="Lucas S."/>
            <person name="Copeland A."/>
            <person name="Lapidus A."/>
            <person name="Cheng J.-F."/>
            <person name="Bruce D."/>
            <person name="Goodwin L."/>
            <person name="Pitluck S."/>
            <person name="Teshima H."/>
            <person name="Detter J.C."/>
            <person name="Han C."/>
            <person name="Tapia R."/>
            <person name="Land M."/>
            <person name="Hauser L."/>
            <person name="Chang Y.-J."/>
            <person name="Jeffries C."/>
            <person name="Kyrpides N."/>
            <person name="Ivanova N."/>
            <person name="Mikhailova N."/>
            <person name="Hemme C.L."/>
            <person name="Woyke T."/>
        </authorList>
    </citation>
    <scope>NUCLEOTIDE SEQUENCE [LARGE SCALE GENOMIC DNA]</scope>
    <source>
        <strain evidence="3">ATCC 7956 / DSM 571 / NCIMB 9385 / NCA 3814 / NCTC 13789 / WDCM 00135 / 2032</strain>
    </source>
</reference>
<keyword evidence="3" id="KW-1185">Reference proteome</keyword>
<dbReference type="SUPFAM" id="SSF56507">
    <property type="entry name" value="Methionine synthase activation domain-like"/>
    <property type="match status" value="1"/>
</dbReference>
<dbReference type="InterPro" id="IPR041414">
    <property type="entry name" value="Raco-like_middle"/>
</dbReference>
<name>D9TTD2_THETC</name>
<dbReference type="Gene3D" id="3.40.109.40">
    <property type="match status" value="1"/>
</dbReference>
<dbReference type="KEGG" id="ttm:Tthe_2447"/>
<dbReference type="InterPro" id="IPR001041">
    <property type="entry name" value="2Fe-2S_ferredoxin-type"/>
</dbReference>
<dbReference type="Proteomes" id="UP000001626">
    <property type="component" value="Chromosome"/>
</dbReference>
<protein>
    <submittedName>
        <fullName evidence="2">Vitamin B12 dependent methionine synthase activation region</fullName>
    </submittedName>
</protein>
<evidence type="ECO:0000259" key="1">
    <source>
        <dbReference type="PROSITE" id="PS51085"/>
    </source>
</evidence>
<organism evidence="2 3">
    <name type="scientific">Thermoanaerobacterium thermosaccharolyticum (strain ATCC 7956 / DSM 571 / NCIMB 9385 / NCA 3814 / NCTC 13789 / WDCM 00135 / 2032)</name>
    <name type="common">Clostridium thermosaccharolyticum</name>
    <dbReference type="NCBI Taxonomy" id="580327"/>
    <lineage>
        <taxon>Bacteria</taxon>
        <taxon>Bacillati</taxon>
        <taxon>Bacillota</taxon>
        <taxon>Clostridia</taxon>
        <taxon>Thermoanaerobacterales</taxon>
        <taxon>Thermoanaerobacteraceae</taxon>
        <taxon>Thermoanaerobacterium</taxon>
    </lineage>
</organism>
<dbReference type="Pfam" id="PF17651">
    <property type="entry name" value="Raco_middle"/>
    <property type="match status" value="1"/>
</dbReference>
<dbReference type="Gene3D" id="3.10.20.30">
    <property type="match status" value="1"/>
</dbReference>
<dbReference type="OrthoDB" id="9810588at2"/>
<evidence type="ECO:0000313" key="2">
    <source>
        <dbReference type="EMBL" id="ADL69909.1"/>
    </source>
</evidence>
<dbReference type="InterPro" id="IPR040506">
    <property type="entry name" value="RACo_linker"/>
</dbReference>
<dbReference type="Gene3D" id="3.10.20.880">
    <property type="match status" value="1"/>
</dbReference>
<gene>
    <name evidence="2" type="ordered locus">Tthe_2447</name>
</gene>
<dbReference type="PROSITE" id="PS51085">
    <property type="entry name" value="2FE2S_FER_2"/>
    <property type="match status" value="1"/>
</dbReference>
<proteinExistence type="predicted"/>
<dbReference type="SUPFAM" id="SSF54292">
    <property type="entry name" value="2Fe-2S ferredoxin-like"/>
    <property type="match status" value="1"/>
</dbReference>
<dbReference type="InterPro" id="IPR027980">
    <property type="entry name" value="RACo_C"/>
</dbReference>
<dbReference type="HOGENOM" id="CLU_019091_0_0_9"/>
<sequence length="828" mass="91862">MDIKSYDVEIDEKSVMRYLGYRDRGENEDLIKDIRKAIDESYELMDPCVCFYRFPTKYDEVKDEIIVSSKDTLNDDYIVDKLKGAEYVVMAIATIKDRIESVSSRFFDEGKYLRGMIFDAVGNAALENLCQKFYCDMIDELEKEGLGATEMIFPGDSKWGIKAQEVIFKNIDASIIGVTLDENHTMHPMKSLSFVLGVGKGLRSNESHHDCSKCDFSQCIYRMARKKKHIVKVNYGGRYKEIEVYDGANLFKTLIENGVHVPNSCGGYHTCGKCKVIVKERLPITDEERQHLSNIELEKSVRLSCFLNVERDLDVTVLDEGEVSVFTEGIGAFKLSDISPRVKKVALKLDIPTLDDQRDDFRRVSDSLGSDVKMPLSVLSALPDILESHDYNVAITLRNNEVISVEGADSIDSVYGISIDIGTTTIAAYLYNIKTGARIDVFSDMNPQKSFGADVISRINYTINEDDGLFRLHRIIVDEINKIVNAFCENNAISKENIYEIVIVGNTVMIHLALGVPVKNIANSPYIPAFTYTMELKANTLGIDINKEGYVVTLPMVASYVGADTVAAVLHSRMYKGDDITLLVDIGTNGEIVLGNKEFLISCSAAAGPAFEGANITFGMSGVEGAIDHVDLKRDPIFTTVGRKKAKGICGSGIVDAVAELFKHGIVDNTGRILDKDEVTSAVGKKFLDRIVQYNEMPAFLIDDENGIYLTQKDIRQVQLAKAAIRAGINILINEMNISESNIKRVYLAGGFGSYISIESAATIGLIPSELKDRTMQIGNAAGSGASLALLSDDELNKARIVRDKIKYIELSNVPTFQDEFIKSMYFT</sequence>
<dbReference type="Pfam" id="PF17650">
    <property type="entry name" value="RACo_linker"/>
    <property type="match status" value="1"/>
</dbReference>
<dbReference type="GO" id="GO:0008705">
    <property type="term" value="F:methionine synthase activity"/>
    <property type="evidence" value="ECO:0007669"/>
    <property type="project" value="InterPro"/>
</dbReference>
<dbReference type="AlphaFoldDB" id="D9TTD2"/>
<dbReference type="EMBL" id="CP002171">
    <property type="protein sequence ID" value="ADL69909.1"/>
    <property type="molecule type" value="Genomic_DNA"/>
</dbReference>
<dbReference type="InterPro" id="IPR012675">
    <property type="entry name" value="Beta-grasp_dom_sf"/>
</dbReference>
<dbReference type="Pfam" id="PF00111">
    <property type="entry name" value="Fer2"/>
    <property type="match status" value="1"/>
</dbReference>
<dbReference type="GO" id="GO:0051536">
    <property type="term" value="F:iron-sulfur cluster binding"/>
    <property type="evidence" value="ECO:0007669"/>
    <property type="project" value="InterPro"/>
</dbReference>
<feature type="domain" description="2Fe-2S ferredoxin-type" evidence="1">
    <location>
        <begin position="229"/>
        <end position="321"/>
    </location>
</feature>
<dbReference type="PANTHER" id="PTHR42895">
    <property type="entry name" value="IRON-SULFUR CLUSTER-BINDING PROTEIN-RELATED"/>
    <property type="match status" value="1"/>
</dbReference>
<dbReference type="STRING" id="580327.Tthe_2447"/>
<dbReference type="InterPro" id="IPR037010">
    <property type="entry name" value="VitB12-dep_Met_synth_activ_sf"/>
</dbReference>
<dbReference type="InterPro" id="IPR036010">
    <property type="entry name" value="2Fe-2S_ferredoxin-like_sf"/>
</dbReference>